<evidence type="ECO:0008006" key="4">
    <source>
        <dbReference type="Google" id="ProtNLM"/>
    </source>
</evidence>
<dbReference type="Pfam" id="PF13432">
    <property type="entry name" value="TPR_16"/>
    <property type="match status" value="1"/>
</dbReference>
<sequence>MRHEAKRYLETKIACDSLAAKNHHNLGALLDGDLKRLKFAALANPRDTDTRNDLALAIFKRGHWRRALEEFEALFAIDPNHSLAHLNVASVYASRGEYDVALRHAETAARLSPDNVMARRNLALLYDTIGDSRSAVRHNEVAIRNGPGRRRIADEADAEAYRRLAIQRVGRGETRAGYAHEHYDAYRALTYKHFSLPGSQQTIELLLKANQQDFPL</sequence>
<dbReference type="Gene3D" id="1.25.40.10">
    <property type="entry name" value="Tetratricopeptide repeat domain"/>
    <property type="match status" value="1"/>
</dbReference>
<feature type="repeat" description="TPR" evidence="1">
    <location>
        <begin position="82"/>
        <end position="115"/>
    </location>
</feature>
<dbReference type="SUPFAM" id="SSF48452">
    <property type="entry name" value="TPR-like"/>
    <property type="match status" value="1"/>
</dbReference>
<evidence type="ECO:0000313" key="3">
    <source>
        <dbReference type="Proteomes" id="UP001230188"/>
    </source>
</evidence>
<name>A0AAD7UIA1_9STRA</name>
<accession>A0AAD7UIA1</accession>
<keyword evidence="3" id="KW-1185">Reference proteome</keyword>
<protein>
    <recommendedName>
        <fullName evidence="4">Tetratricopeptide repeat protein</fullName>
    </recommendedName>
</protein>
<dbReference type="EMBL" id="JAQMWT010000252">
    <property type="protein sequence ID" value="KAJ8606744.1"/>
    <property type="molecule type" value="Genomic_DNA"/>
</dbReference>
<keyword evidence="1" id="KW-0802">TPR repeat</keyword>
<dbReference type="AlphaFoldDB" id="A0AAD7UIA1"/>
<comment type="caution">
    <text evidence="2">The sequence shown here is derived from an EMBL/GenBank/DDBJ whole genome shotgun (WGS) entry which is preliminary data.</text>
</comment>
<evidence type="ECO:0000256" key="1">
    <source>
        <dbReference type="PROSITE-ProRule" id="PRU00339"/>
    </source>
</evidence>
<dbReference type="PROSITE" id="PS50005">
    <property type="entry name" value="TPR"/>
    <property type="match status" value="2"/>
</dbReference>
<feature type="repeat" description="TPR" evidence="1">
    <location>
        <begin position="48"/>
        <end position="81"/>
    </location>
</feature>
<dbReference type="SMART" id="SM00028">
    <property type="entry name" value="TPR"/>
    <property type="match status" value="2"/>
</dbReference>
<dbReference type="Proteomes" id="UP001230188">
    <property type="component" value="Unassembled WGS sequence"/>
</dbReference>
<evidence type="ECO:0000313" key="2">
    <source>
        <dbReference type="EMBL" id="KAJ8606744.1"/>
    </source>
</evidence>
<organism evidence="2 3">
    <name type="scientific">Chrysophaeum taylorii</name>
    <dbReference type="NCBI Taxonomy" id="2483200"/>
    <lineage>
        <taxon>Eukaryota</taxon>
        <taxon>Sar</taxon>
        <taxon>Stramenopiles</taxon>
        <taxon>Ochrophyta</taxon>
        <taxon>Pelagophyceae</taxon>
        <taxon>Pelagomonadales</taxon>
        <taxon>Pelagomonadaceae</taxon>
        <taxon>Chrysophaeum</taxon>
    </lineage>
</organism>
<gene>
    <name evidence="2" type="ORF">CTAYLR_009735</name>
</gene>
<reference evidence="2" key="1">
    <citation type="submission" date="2023-01" db="EMBL/GenBank/DDBJ databases">
        <title>Metagenome sequencing of chrysophaentin producing Chrysophaeum taylorii.</title>
        <authorList>
            <person name="Davison J."/>
            <person name="Bewley C."/>
        </authorList>
    </citation>
    <scope>NUCLEOTIDE SEQUENCE</scope>
    <source>
        <strain evidence="2">NIES-1699</strain>
    </source>
</reference>
<proteinExistence type="predicted"/>
<dbReference type="InterPro" id="IPR011990">
    <property type="entry name" value="TPR-like_helical_dom_sf"/>
</dbReference>
<dbReference type="InterPro" id="IPR019734">
    <property type="entry name" value="TPR_rpt"/>
</dbReference>